<feature type="transmembrane region" description="Helical" evidence="4">
    <location>
        <begin position="537"/>
        <end position="563"/>
    </location>
</feature>
<feature type="transmembrane region" description="Helical" evidence="4">
    <location>
        <begin position="234"/>
        <end position="256"/>
    </location>
</feature>
<comment type="subcellular location">
    <subcellularLocation>
        <location evidence="1">Membrane</location>
        <topology evidence="1">Multi-pass membrane protein</topology>
    </subcellularLocation>
</comment>
<feature type="transmembrane region" description="Helical" evidence="4">
    <location>
        <begin position="425"/>
        <end position="450"/>
    </location>
</feature>
<dbReference type="Gene3D" id="1.20.1250.20">
    <property type="entry name" value="MFS general substrate transporter like domains"/>
    <property type="match status" value="1"/>
</dbReference>
<feature type="compositionally biased region" description="Basic and acidic residues" evidence="3">
    <location>
        <begin position="23"/>
        <end position="34"/>
    </location>
</feature>
<evidence type="ECO:0000256" key="2">
    <source>
        <dbReference type="ARBA" id="ARBA00006727"/>
    </source>
</evidence>
<evidence type="ECO:0008006" key="7">
    <source>
        <dbReference type="Google" id="ProtNLM"/>
    </source>
</evidence>
<evidence type="ECO:0000313" key="6">
    <source>
        <dbReference type="Proteomes" id="UP000245609"/>
    </source>
</evidence>
<keyword evidence="4" id="KW-1133">Transmembrane helix</keyword>
<sequence>MRPISKEIGFINSFENDDTSSFDSERDPKNENFNKADPNCNTKAYNTQKIYSRDRKKSIVVLLACIGVKMVVAGVFESFPVYNAHYLKLYGRLGAQPSVVALISTILMVSLFLAAPAASLILHRIGYQKSILLGIAISGIGFIGSGIVLSKLSASGITPLSNSGLSTYVWLSILFNGGMVGLGFCIPFLASIGVLSMWFKKYLAIAVASVKVASAVGGIINSAIVSIIARKYNLSVSLFVDGAIVLVVVFICSFYIKPNPEFIEKGVHVDQKSNYQPKNDTNPNSNLIQNPAEYGKNVNTISLYDETVSNMDPKNGRKTRDINSKIKGSSGSLLAAMVDPLVISLGLACFFGDIAVTAISYFLPLAAKSSLQSASGDFSKPGNKQKNLQSYVFISVQLLNAGRIAGYIIFPLISTWSKRISEMGLVIVTNLLAALCPVPLLVLSSVQAGIKIKNPLGLYSAAAIFGFFTAAFVSQLPSIVARMYPKTPERVTDILSVAFVYIIAGIFVGMQISSLIFRSTSHRGPSINLGDTKVWNSRVKIICITSMVCLIASCIFFHVAIFIKKRRDRSSRQ</sequence>
<keyword evidence="4" id="KW-0472">Membrane</keyword>
<dbReference type="SUPFAM" id="SSF103473">
    <property type="entry name" value="MFS general substrate transporter"/>
    <property type="match status" value="1"/>
</dbReference>
<dbReference type="Pfam" id="PF07690">
    <property type="entry name" value="MFS_1"/>
    <property type="match status" value="1"/>
</dbReference>
<dbReference type="PANTHER" id="PTHR11360:SF284">
    <property type="entry name" value="EG:103B4.3 PROTEIN-RELATED"/>
    <property type="match status" value="1"/>
</dbReference>
<dbReference type="EMBL" id="MBFS01003723">
    <property type="protein sequence ID" value="PVU85117.1"/>
    <property type="molecule type" value="Genomic_DNA"/>
</dbReference>
<keyword evidence="6" id="KW-1185">Reference proteome</keyword>
<feature type="region of interest" description="Disordered" evidence="3">
    <location>
        <begin position="16"/>
        <end position="38"/>
    </location>
</feature>
<dbReference type="InterPro" id="IPR050327">
    <property type="entry name" value="Proton-linked_MCT"/>
</dbReference>
<comment type="similarity">
    <text evidence="2">Belongs to the major facilitator superfamily. Monocarboxylate porter (TC 2.A.1.13) family.</text>
</comment>
<evidence type="ECO:0000256" key="3">
    <source>
        <dbReference type="SAM" id="MobiDB-lite"/>
    </source>
</evidence>
<proteinExistence type="inferred from homology"/>
<protein>
    <recommendedName>
        <fullName evidence="7">Nodulin-like domain-containing protein</fullName>
    </recommendedName>
</protein>
<feature type="transmembrane region" description="Helical" evidence="4">
    <location>
        <begin position="494"/>
        <end position="517"/>
    </location>
</feature>
<feature type="transmembrane region" description="Helical" evidence="4">
    <location>
        <begin position="391"/>
        <end position="413"/>
    </location>
</feature>
<feature type="transmembrane region" description="Helical" evidence="4">
    <location>
        <begin position="99"/>
        <end position="122"/>
    </location>
</feature>
<dbReference type="GO" id="GO:0016020">
    <property type="term" value="C:membrane"/>
    <property type="evidence" value="ECO:0007669"/>
    <property type="project" value="UniProtKB-SubCell"/>
</dbReference>
<feature type="transmembrane region" description="Helical" evidence="4">
    <location>
        <begin position="59"/>
        <end position="79"/>
    </location>
</feature>
<accession>A0A2T9XYF8</accession>
<keyword evidence="4" id="KW-0812">Transmembrane</keyword>
<feature type="transmembrane region" description="Helical" evidence="4">
    <location>
        <begin position="202"/>
        <end position="228"/>
    </location>
</feature>
<feature type="transmembrane region" description="Helical" evidence="4">
    <location>
        <begin position="169"/>
        <end position="190"/>
    </location>
</feature>
<dbReference type="AlphaFoldDB" id="A0A2T9XYF8"/>
<dbReference type="Proteomes" id="UP000245609">
    <property type="component" value="Unassembled WGS sequence"/>
</dbReference>
<comment type="caution">
    <text evidence="5">The sequence shown here is derived from an EMBL/GenBank/DDBJ whole genome shotgun (WGS) entry which is preliminary data.</text>
</comment>
<dbReference type="InterPro" id="IPR036259">
    <property type="entry name" value="MFS_trans_sf"/>
</dbReference>
<organism evidence="5 6">
    <name type="scientific">Smittium megazygosporum</name>
    <dbReference type="NCBI Taxonomy" id="133381"/>
    <lineage>
        <taxon>Eukaryota</taxon>
        <taxon>Fungi</taxon>
        <taxon>Fungi incertae sedis</taxon>
        <taxon>Zoopagomycota</taxon>
        <taxon>Kickxellomycotina</taxon>
        <taxon>Harpellomycetes</taxon>
        <taxon>Harpellales</taxon>
        <taxon>Legeriomycetaceae</taxon>
        <taxon>Smittium</taxon>
    </lineage>
</organism>
<gene>
    <name evidence="5" type="ORF">BB560_007133</name>
</gene>
<feature type="transmembrane region" description="Helical" evidence="4">
    <location>
        <begin position="131"/>
        <end position="149"/>
    </location>
</feature>
<evidence type="ECO:0000313" key="5">
    <source>
        <dbReference type="EMBL" id="PVU85117.1"/>
    </source>
</evidence>
<name>A0A2T9XYF8_9FUNG</name>
<evidence type="ECO:0000256" key="1">
    <source>
        <dbReference type="ARBA" id="ARBA00004141"/>
    </source>
</evidence>
<dbReference type="GO" id="GO:0022857">
    <property type="term" value="F:transmembrane transporter activity"/>
    <property type="evidence" value="ECO:0007669"/>
    <property type="project" value="InterPro"/>
</dbReference>
<reference evidence="5 6" key="1">
    <citation type="journal article" date="2018" name="MBio">
        <title>Comparative Genomics Reveals the Core Gene Toolbox for the Fungus-Insect Symbiosis.</title>
        <authorList>
            <person name="Wang Y."/>
            <person name="Stata M."/>
            <person name="Wang W."/>
            <person name="Stajich J.E."/>
            <person name="White M.M."/>
            <person name="Moncalvo J.M."/>
        </authorList>
    </citation>
    <scope>NUCLEOTIDE SEQUENCE [LARGE SCALE GENOMIC DNA]</scope>
    <source>
        <strain evidence="5 6">SC-DP-2</strain>
    </source>
</reference>
<dbReference type="PANTHER" id="PTHR11360">
    <property type="entry name" value="MONOCARBOXYLATE TRANSPORTER"/>
    <property type="match status" value="1"/>
</dbReference>
<feature type="transmembrane region" description="Helical" evidence="4">
    <location>
        <begin position="333"/>
        <end position="363"/>
    </location>
</feature>
<evidence type="ECO:0000256" key="4">
    <source>
        <dbReference type="SAM" id="Phobius"/>
    </source>
</evidence>
<dbReference type="InterPro" id="IPR011701">
    <property type="entry name" value="MFS"/>
</dbReference>
<feature type="transmembrane region" description="Helical" evidence="4">
    <location>
        <begin position="456"/>
        <end position="473"/>
    </location>
</feature>